<keyword evidence="2" id="KW-0813">Transport</keyword>
<dbReference type="InterPro" id="IPR036909">
    <property type="entry name" value="Cyt_c-like_dom_sf"/>
</dbReference>
<gene>
    <name evidence="11" type="ORF">RS130_01040</name>
</gene>
<keyword evidence="6" id="KW-0249">Electron transport</keyword>
<reference evidence="11 12" key="1">
    <citation type="submission" date="2023-10" db="EMBL/GenBank/DDBJ databases">
        <title>Glaciecola aquimarina strain GGW-M5 nov., isolated from a coastal seawater.</title>
        <authorList>
            <person name="Bayburt H."/>
            <person name="Kim J.M."/>
            <person name="Choi B.J."/>
            <person name="Jeon C.O."/>
        </authorList>
    </citation>
    <scope>NUCLEOTIDE SEQUENCE [LARGE SCALE GENOMIC DNA]</scope>
    <source>
        <strain evidence="11 12">KCTC 32108</strain>
    </source>
</reference>
<keyword evidence="4 8" id="KW-0479">Metal-binding</keyword>
<dbReference type="Gene3D" id="1.10.760.10">
    <property type="entry name" value="Cytochrome c-like domain"/>
    <property type="match status" value="2"/>
</dbReference>
<dbReference type="PANTHER" id="PTHR33751">
    <property type="entry name" value="CBB3-TYPE CYTOCHROME C OXIDASE SUBUNIT FIXP"/>
    <property type="match status" value="1"/>
</dbReference>
<evidence type="ECO:0000313" key="12">
    <source>
        <dbReference type="Proteomes" id="UP001247805"/>
    </source>
</evidence>
<feature type="signal peptide" evidence="9">
    <location>
        <begin position="1"/>
        <end position="19"/>
    </location>
</feature>
<evidence type="ECO:0000256" key="7">
    <source>
        <dbReference type="ARBA" id="ARBA00023004"/>
    </source>
</evidence>
<sequence length="204" mass="22070">MSVKFIAAFLALASFISHAGTKEAMTPEGLEYCTVCHGSQLKGNVNIGAPRLTGLSQWYVERQLNNFKNGIRGSHPEDATGEEMMRMVGNLSKQQLSDIAQWVTTTASEKPSASLVADVSEGEKLYQSCAACHGSNAEGNKAMGAPKLSGLNDWYILTQLNHFRLGIRGTKEKDIYGQQMKAASSVVTSEQDAANLAAYVHQLK</sequence>
<dbReference type="InterPro" id="IPR050597">
    <property type="entry name" value="Cytochrome_c_Oxidase_Subunit"/>
</dbReference>
<dbReference type="RefSeq" id="WP_316024396.1">
    <property type="nucleotide sequence ID" value="NZ_JAWDIO010000002.1"/>
</dbReference>
<keyword evidence="9" id="KW-0732">Signal</keyword>
<feature type="domain" description="Cytochrome c" evidence="10">
    <location>
        <begin position="117"/>
        <end position="204"/>
    </location>
</feature>
<keyword evidence="3 8" id="KW-0349">Heme</keyword>
<dbReference type="PROSITE" id="PS51007">
    <property type="entry name" value="CYTC"/>
    <property type="match status" value="2"/>
</dbReference>
<evidence type="ECO:0000256" key="8">
    <source>
        <dbReference type="PROSITE-ProRule" id="PRU00433"/>
    </source>
</evidence>
<dbReference type="EMBL" id="JAWDIO010000002">
    <property type="protein sequence ID" value="MDU0352685.1"/>
    <property type="molecule type" value="Genomic_DNA"/>
</dbReference>
<feature type="chain" id="PRO_5046236208" evidence="9">
    <location>
        <begin position="20"/>
        <end position="204"/>
    </location>
</feature>
<evidence type="ECO:0000256" key="3">
    <source>
        <dbReference type="ARBA" id="ARBA00022617"/>
    </source>
</evidence>
<evidence type="ECO:0000256" key="5">
    <source>
        <dbReference type="ARBA" id="ARBA00022764"/>
    </source>
</evidence>
<evidence type="ECO:0000256" key="6">
    <source>
        <dbReference type="ARBA" id="ARBA00022982"/>
    </source>
</evidence>
<evidence type="ECO:0000313" key="11">
    <source>
        <dbReference type="EMBL" id="MDU0352685.1"/>
    </source>
</evidence>
<keyword evidence="5" id="KW-0574">Periplasm</keyword>
<comment type="caution">
    <text evidence="11">The sequence shown here is derived from an EMBL/GenBank/DDBJ whole genome shotgun (WGS) entry which is preliminary data.</text>
</comment>
<comment type="subcellular location">
    <subcellularLocation>
        <location evidence="1">Periplasm</location>
    </subcellularLocation>
</comment>
<evidence type="ECO:0000259" key="10">
    <source>
        <dbReference type="PROSITE" id="PS51007"/>
    </source>
</evidence>
<dbReference type="InterPro" id="IPR009056">
    <property type="entry name" value="Cyt_c-like_dom"/>
</dbReference>
<evidence type="ECO:0000256" key="1">
    <source>
        <dbReference type="ARBA" id="ARBA00004418"/>
    </source>
</evidence>
<name>A0ABU3SRP7_9ALTE</name>
<evidence type="ECO:0000256" key="4">
    <source>
        <dbReference type="ARBA" id="ARBA00022723"/>
    </source>
</evidence>
<organism evidence="11 12">
    <name type="scientific">Paraglaciecola aquimarina</name>
    <dbReference type="NCBI Taxonomy" id="1235557"/>
    <lineage>
        <taxon>Bacteria</taxon>
        <taxon>Pseudomonadati</taxon>
        <taxon>Pseudomonadota</taxon>
        <taxon>Gammaproteobacteria</taxon>
        <taxon>Alteromonadales</taxon>
        <taxon>Alteromonadaceae</taxon>
        <taxon>Paraglaciecola</taxon>
    </lineage>
</organism>
<dbReference type="InterPro" id="IPR024167">
    <property type="entry name" value="Cytochrome_c4-like"/>
</dbReference>
<feature type="domain" description="Cytochrome c" evidence="10">
    <location>
        <begin position="6"/>
        <end position="107"/>
    </location>
</feature>
<evidence type="ECO:0000256" key="2">
    <source>
        <dbReference type="ARBA" id="ARBA00022448"/>
    </source>
</evidence>
<dbReference type="Proteomes" id="UP001247805">
    <property type="component" value="Unassembled WGS sequence"/>
</dbReference>
<evidence type="ECO:0000256" key="9">
    <source>
        <dbReference type="SAM" id="SignalP"/>
    </source>
</evidence>
<dbReference type="PIRSF" id="PIRSF000005">
    <property type="entry name" value="Cytochrome_c4"/>
    <property type="match status" value="1"/>
</dbReference>
<protein>
    <submittedName>
        <fullName evidence="11">C-type cytochrome</fullName>
    </submittedName>
</protein>
<keyword evidence="7 8" id="KW-0408">Iron</keyword>
<dbReference type="Pfam" id="PF00034">
    <property type="entry name" value="Cytochrom_C"/>
    <property type="match status" value="2"/>
</dbReference>
<proteinExistence type="predicted"/>
<dbReference type="PANTHER" id="PTHR33751:SF9">
    <property type="entry name" value="CYTOCHROME C4"/>
    <property type="match status" value="1"/>
</dbReference>
<dbReference type="SUPFAM" id="SSF46626">
    <property type="entry name" value="Cytochrome c"/>
    <property type="match status" value="2"/>
</dbReference>
<keyword evidence="12" id="KW-1185">Reference proteome</keyword>
<accession>A0ABU3SRP7</accession>